<gene>
    <name evidence="2" type="ORF">FHR20_002420</name>
</gene>
<dbReference type="RefSeq" id="WP_167299852.1">
    <property type="nucleotide sequence ID" value="NZ_CP170557.1"/>
</dbReference>
<dbReference type="PANTHER" id="PTHR30373:SF2">
    <property type="entry name" value="UPF0603 PROTEIN YGCG"/>
    <property type="match status" value="1"/>
</dbReference>
<dbReference type="EMBL" id="JAASQV010000002">
    <property type="protein sequence ID" value="NIJ65458.1"/>
    <property type="molecule type" value="Genomic_DNA"/>
</dbReference>
<dbReference type="PANTHER" id="PTHR30373">
    <property type="entry name" value="UPF0603 PROTEIN YGCG"/>
    <property type="match status" value="1"/>
</dbReference>
<protein>
    <recommendedName>
        <fullName evidence="1">TPM domain-containing protein</fullName>
    </recommendedName>
</protein>
<evidence type="ECO:0000313" key="2">
    <source>
        <dbReference type="EMBL" id="NIJ65458.1"/>
    </source>
</evidence>
<dbReference type="AlphaFoldDB" id="A0A7X5ZWI3"/>
<reference evidence="2 3" key="1">
    <citation type="submission" date="2020-03" db="EMBL/GenBank/DDBJ databases">
        <title>Genomic Encyclopedia of Type Strains, Phase IV (KMG-IV): sequencing the most valuable type-strain genomes for metagenomic binning, comparative biology and taxonomic classification.</title>
        <authorList>
            <person name="Goeker M."/>
        </authorList>
    </citation>
    <scope>NUCLEOTIDE SEQUENCE [LARGE SCALE GENOMIC DNA]</scope>
    <source>
        <strain evidence="2 3">DSM 4733</strain>
    </source>
</reference>
<feature type="domain" description="TPM" evidence="1">
    <location>
        <begin position="6"/>
        <end position="129"/>
    </location>
</feature>
<dbReference type="Pfam" id="PF04536">
    <property type="entry name" value="TPM_phosphatase"/>
    <property type="match status" value="1"/>
</dbReference>
<accession>A0A7X5ZWI3</accession>
<name>A0A7X5ZWI3_9SPHN</name>
<dbReference type="Gene3D" id="3.10.310.50">
    <property type="match status" value="1"/>
</dbReference>
<proteinExistence type="predicted"/>
<keyword evidence="3" id="KW-1185">Reference proteome</keyword>
<dbReference type="InterPro" id="IPR007621">
    <property type="entry name" value="TPM_dom"/>
</dbReference>
<evidence type="ECO:0000313" key="3">
    <source>
        <dbReference type="Proteomes" id="UP000564677"/>
    </source>
</evidence>
<evidence type="ECO:0000259" key="1">
    <source>
        <dbReference type="Pfam" id="PF04536"/>
    </source>
</evidence>
<comment type="caution">
    <text evidence="2">The sequence shown here is derived from an EMBL/GenBank/DDBJ whole genome shotgun (WGS) entry which is preliminary data.</text>
</comment>
<dbReference type="Proteomes" id="UP000564677">
    <property type="component" value="Unassembled WGS sequence"/>
</dbReference>
<organism evidence="2 3">
    <name type="scientific">Sphingomonas leidyi</name>
    <dbReference type="NCBI Taxonomy" id="68569"/>
    <lineage>
        <taxon>Bacteria</taxon>
        <taxon>Pseudomonadati</taxon>
        <taxon>Pseudomonadota</taxon>
        <taxon>Alphaproteobacteria</taxon>
        <taxon>Sphingomonadales</taxon>
        <taxon>Sphingomonadaceae</taxon>
        <taxon>Sphingomonas</taxon>
    </lineage>
</organism>
<sequence length="133" mass="14742">MLSGRVVDAAGLLSVSERRRLSNRLVDVEKQSKHQFVVVTVKSLGGHDIADYGLNLGRSWGIGRKCFNDGVLLIVAPNERKVRIEVGYGLEKALRDEEAGEIIRNEILPRFKEGKYPEGIAAGSEAIIREITR</sequence>